<dbReference type="InterPro" id="IPR036388">
    <property type="entry name" value="WH-like_DNA-bd_sf"/>
</dbReference>
<evidence type="ECO:0000256" key="1">
    <source>
        <dbReference type="ARBA" id="ARBA00022741"/>
    </source>
</evidence>
<dbReference type="SUPFAM" id="SSF52540">
    <property type="entry name" value="P-loop containing nucleoside triphosphate hydrolases"/>
    <property type="match status" value="1"/>
</dbReference>
<proteinExistence type="predicted"/>
<dbReference type="GO" id="GO:0003677">
    <property type="term" value="F:DNA binding"/>
    <property type="evidence" value="ECO:0007669"/>
    <property type="project" value="UniProtKB-KW"/>
</dbReference>
<organism evidence="4 5">
    <name type="scientific">Actinopolyspora biskrensis</name>
    <dbReference type="NCBI Taxonomy" id="1470178"/>
    <lineage>
        <taxon>Bacteria</taxon>
        <taxon>Bacillati</taxon>
        <taxon>Actinomycetota</taxon>
        <taxon>Actinomycetes</taxon>
        <taxon>Actinopolysporales</taxon>
        <taxon>Actinopolysporaceae</taxon>
        <taxon>Actinopolyspora</taxon>
    </lineage>
</organism>
<dbReference type="EMBL" id="JACBYW010000004">
    <property type="protein sequence ID" value="NYH79208.1"/>
    <property type="molecule type" value="Genomic_DNA"/>
</dbReference>
<dbReference type="Pfam" id="PF00196">
    <property type="entry name" value="GerE"/>
    <property type="match status" value="1"/>
</dbReference>
<dbReference type="Pfam" id="PF13191">
    <property type="entry name" value="AAA_16"/>
    <property type="match status" value="1"/>
</dbReference>
<dbReference type="GO" id="GO:0006355">
    <property type="term" value="P:regulation of DNA-templated transcription"/>
    <property type="evidence" value="ECO:0007669"/>
    <property type="project" value="InterPro"/>
</dbReference>
<comment type="caution">
    <text evidence="4">The sequence shown here is derived from an EMBL/GenBank/DDBJ whole genome shotgun (WGS) entry which is preliminary data.</text>
</comment>
<dbReference type="PRINTS" id="PR00038">
    <property type="entry name" value="HTHLUXR"/>
</dbReference>
<dbReference type="Gene3D" id="1.10.10.10">
    <property type="entry name" value="Winged helix-like DNA-binding domain superfamily/Winged helix DNA-binding domain"/>
    <property type="match status" value="1"/>
</dbReference>
<dbReference type="GO" id="GO:0004016">
    <property type="term" value="F:adenylate cyclase activity"/>
    <property type="evidence" value="ECO:0007669"/>
    <property type="project" value="TreeGrafter"/>
</dbReference>
<keyword evidence="1" id="KW-0547">Nucleotide-binding</keyword>
<dbReference type="PANTHER" id="PTHR16305">
    <property type="entry name" value="TESTICULAR SOLUBLE ADENYLYL CYCLASE"/>
    <property type="match status" value="1"/>
</dbReference>
<dbReference type="InterPro" id="IPR000792">
    <property type="entry name" value="Tscrpt_reg_LuxR_C"/>
</dbReference>
<dbReference type="InterPro" id="IPR016032">
    <property type="entry name" value="Sig_transdc_resp-reg_C-effctor"/>
</dbReference>
<reference evidence="4 5" key="1">
    <citation type="submission" date="2020-07" db="EMBL/GenBank/DDBJ databases">
        <title>Genomic Encyclopedia of Type Strains, Phase III (KMG-III): the genomes of soil and plant-associated and newly described type strains.</title>
        <authorList>
            <person name="Whitman W."/>
        </authorList>
    </citation>
    <scope>NUCLEOTIDE SEQUENCE [LARGE SCALE GENOMIC DNA]</scope>
    <source>
        <strain evidence="4 5">CECT 8576</strain>
    </source>
</reference>
<evidence type="ECO:0000259" key="3">
    <source>
        <dbReference type="PROSITE" id="PS50043"/>
    </source>
</evidence>
<dbReference type="SMART" id="SM00421">
    <property type="entry name" value="HTH_LUXR"/>
    <property type="match status" value="1"/>
</dbReference>
<dbReference type="AlphaFoldDB" id="A0A852YYG8"/>
<dbReference type="Proteomes" id="UP000548304">
    <property type="component" value="Unassembled WGS sequence"/>
</dbReference>
<dbReference type="PANTHER" id="PTHR16305:SF35">
    <property type="entry name" value="TRANSCRIPTIONAL ACTIVATOR DOMAIN"/>
    <property type="match status" value="1"/>
</dbReference>
<keyword evidence="4" id="KW-0238">DNA-binding</keyword>
<sequence length="957" mass="102989">MPSDEPRPPYPADAIHEAPPALVGRTAELHVLTEAMSAPPAVLLLEGEAGVGKTRLVGEALESPVLDGHVKLVGSCRPPREPFPYGPVLDALRALVGITVPARLDPVTGTLRSLLPELSDTLPPAPERLADPAAERHLVFRGFDSLLRSIGSAVLVIEDLHWSDEHTGELLRFLVSSPPPNLAVVLTYRREDLHGHPPLGTAYRHPPNTRSAVLTVRPLEPEQVGALAAELLGAEAPEPESARKLHERTAGIPFVVEETLRNRRNGAERAASSLLDGFPSDRDDVPVLLRDSLLERLDSLPHEAAHLVRAASVLDRPAGAELLGRMAGVATPEHHLTAALRANVLYATPEGTYTFRHSPARRAVYASLTVPERTELHGAALRRLAGNDPPPLLRLALHARACGHVEAWLHYGTAAADRATAAGDTSTAVELLGSLLTTSHLSAERLNRLAVKYALAALDVPDRRDETAAVLEGLLDEPRLSGTARGRVRLAHGKMLLDTGSVQPARVQLELAIEELREAPAQAAAGMAALAAVHFGTTRVEECLDWLSSAEDVLGEVGEDSGVRDALAETVPTRLHGGKPVEEWLRLLDRLPPGATEQHRTARAHANIADAYLWLGEYTLVEKHLGRARGLAPRKEALPHLDNTLRTIEFRLCWSTGMWRDSTNNAVELLRDCRNSRPLVVELSLLLALIAIAQADWAEAERSLHATGLDTPENSLAPVVITAGSARAGMRLAQHDLLGAARAVDQALTIVRHKGVWLWASGLVPVAAEVYTRIGRTAEARQTIDRFRSATTGRSAPVVAPAVAAAHAAVCEGEGDIGSAVEWWKVAHSGYAALPQPYSAALMAEKLVFHGAGEPPDGIGPEELVDSFERLGATGDAARCRHSLRCTGRPLSSRRGRKGYGKELSPREREVAKLVARGRTNREIASALFLSPRTVEQHVAKAIRKLGLTNRADLPPE</sequence>
<dbReference type="RefSeq" id="WP_179535630.1">
    <property type="nucleotide sequence ID" value="NZ_JACBYW010000004.1"/>
</dbReference>
<evidence type="ECO:0000313" key="4">
    <source>
        <dbReference type="EMBL" id="NYH79208.1"/>
    </source>
</evidence>
<dbReference type="SUPFAM" id="SSF46894">
    <property type="entry name" value="C-terminal effector domain of the bipartite response regulators"/>
    <property type="match status" value="1"/>
</dbReference>
<dbReference type="SUPFAM" id="SSF48452">
    <property type="entry name" value="TPR-like"/>
    <property type="match status" value="1"/>
</dbReference>
<name>A0A852YYG8_9ACTN</name>
<dbReference type="InterPro" id="IPR011990">
    <property type="entry name" value="TPR-like_helical_dom_sf"/>
</dbReference>
<keyword evidence="2" id="KW-0067">ATP-binding</keyword>
<dbReference type="Gene3D" id="1.25.40.10">
    <property type="entry name" value="Tetratricopeptide repeat domain"/>
    <property type="match status" value="1"/>
</dbReference>
<dbReference type="PROSITE" id="PS50043">
    <property type="entry name" value="HTH_LUXR_2"/>
    <property type="match status" value="1"/>
</dbReference>
<gene>
    <name evidence="4" type="ORF">FHR84_002542</name>
</gene>
<protein>
    <submittedName>
        <fullName evidence="4">DNA-binding CsgD family transcriptional regulator/tetratricopeptide (TPR) repeat protein</fullName>
    </submittedName>
</protein>
<dbReference type="CDD" id="cd06170">
    <property type="entry name" value="LuxR_C_like"/>
    <property type="match status" value="1"/>
</dbReference>
<evidence type="ECO:0000313" key="5">
    <source>
        <dbReference type="Proteomes" id="UP000548304"/>
    </source>
</evidence>
<keyword evidence="5" id="KW-1185">Reference proteome</keyword>
<evidence type="ECO:0000256" key="2">
    <source>
        <dbReference type="ARBA" id="ARBA00022840"/>
    </source>
</evidence>
<accession>A0A852YYG8</accession>
<dbReference type="InterPro" id="IPR041664">
    <property type="entry name" value="AAA_16"/>
</dbReference>
<feature type="domain" description="HTH luxR-type" evidence="3">
    <location>
        <begin position="897"/>
        <end position="957"/>
    </location>
</feature>
<dbReference type="GO" id="GO:0005524">
    <property type="term" value="F:ATP binding"/>
    <property type="evidence" value="ECO:0007669"/>
    <property type="project" value="UniProtKB-KW"/>
</dbReference>
<dbReference type="InterPro" id="IPR027417">
    <property type="entry name" value="P-loop_NTPase"/>
</dbReference>
<dbReference type="GO" id="GO:0005737">
    <property type="term" value="C:cytoplasm"/>
    <property type="evidence" value="ECO:0007669"/>
    <property type="project" value="TreeGrafter"/>
</dbReference>